<dbReference type="InterPro" id="IPR036663">
    <property type="entry name" value="Fumarylacetoacetase_C_sf"/>
</dbReference>
<evidence type="ECO:0000256" key="1">
    <source>
        <dbReference type="ARBA" id="ARBA00022723"/>
    </source>
</evidence>
<dbReference type="AlphaFoldDB" id="A0A1G8VEE7"/>
<keyword evidence="4" id="KW-1185">Reference proteome</keyword>
<dbReference type="EMBL" id="FNFE01000001">
    <property type="protein sequence ID" value="SDJ64461.1"/>
    <property type="molecule type" value="Genomic_DNA"/>
</dbReference>
<dbReference type="GO" id="GO:0019752">
    <property type="term" value="P:carboxylic acid metabolic process"/>
    <property type="evidence" value="ECO:0007669"/>
    <property type="project" value="UniProtKB-ARBA"/>
</dbReference>
<dbReference type="PANTHER" id="PTHR11820">
    <property type="entry name" value="ACYLPYRUVASE"/>
    <property type="match status" value="1"/>
</dbReference>
<dbReference type="OrthoDB" id="6242at2157"/>
<name>A0A1G8VEE7_9EURY</name>
<dbReference type="GO" id="GO:0018773">
    <property type="term" value="F:acetylpyruvate hydrolase activity"/>
    <property type="evidence" value="ECO:0007669"/>
    <property type="project" value="TreeGrafter"/>
</dbReference>
<evidence type="ECO:0000313" key="3">
    <source>
        <dbReference type="EMBL" id="SDJ64461.1"/>
    </source>
</evidence>
<proteinExistence type="predicted"/>
<evidence type="ECO:0000259" key="2">
    <source>
        <dbReference type="Pfam" id="PF01557"/>
    </source>
</evidence>
<dbReference type="SUPFAM" id="SSF56529">
    <property type="entry name" value="FAH"/>
    <property type="match status" value="1"/>
</dbReference>
<dbReference type="RefSeq" id="WP_090303729.1">
    <property type="nucleotide sequence ID" value="NZ_FNFE01000001.1"/>
</dbReference>
<accession>A0A1G8VEE7</accession>
<gene>
    <name evidence="3" type="ORF">SAMN04515672_1305</name>
</gene>
<organism evidence="3 4">
    <name type="scientific">Natronorubrum texcoconense</name>
    <dbReference type="NCBI Taxonomy" id="1095776"/>
    <lineage>
        <taxon>Archaea</taxon>
        <taxon>Methanobacteriati</taxon>
        <taxon>Methanobacteriota</taxon>
        <taxon>Stenosarchaea group</taxon>
        <taxon>Halobacteria</taxon>
        <taxon>Halobacteriales</taxon>
        <taxon>Natrialbaceae</taxon>
        <taxon>Natronorubrum</taxon>
    </lineage>
</organism>
<dbReference type="Gene3D" id="3.90.850.10">
    <property type="entry name" value="Fumarylacetoacetase-like, C-terminal domain"/>
    <property type="match status" value="1"/>
</dbReference>
<dbReference type="GO" id="GO:0046872">
    <property type="term" value="F:metal ion binding"/>
    <property type="evidence" value="ECO:0007669"/>
    <property type="project" value="UniProtKB-KW"/>
</dbReference>
<sequence length="245" mass="26647">MKYVRFRDPAGAIRRGEFESGHVHFANESYDLEDDAIDVLPPCEPSKIVCIGRNYADHADEMGNDVPDRPLLFLKPPNAVASHGDTVTAPAGKERIDHEAELGVVIGEQCRHVPEAEAMDVVEGFTCVNDISNRDDQEKEQNWIRGKAFDGAAPIGPLLATPDEVPDDASVRTRVNGDLKQDGSREQLIFPIPELIAEITTYMTLEPGDVIATGTPEGVGPLSDGDEVEIEVEGVGTLSHSIRRP</sequence>
<dbReference type="GO" id="GO:0016853">
    <property type="term" value="F:isomerase activity"/>
    <property type="evidence" value="ECO:0007669"/>
    <property type="project" value="UniProtKB-ARBA"/>
</dbReference>
<dbReference type="Pfam" id="PF01557">
    <property type="entry name" value="FAA_hydrolase"/>
    <property type="match status" value="1"/>
</dbReference>
<dbReference type="FunFam" id="3.90.850.10:FF:000002">
    <property type="entry name" value="2-hydroxyhepta-2,4-diene-1,7-dioate isomerase"/>
    <property type="match status" value="1"/>
</dbReference>
<reference evidence="4" key="1">
    <citation type="submission" date="2016-10" db="EMBL/GenBank/DDBJ databases">
        <authorList>
            <person name="Varghese N."/>
            <person name="Submissions S."/>
        </authorList>
    </citation>
    <scope>NUCLEOTIDE SEQUENCE [LARGE SCALE GENOMIC DNA]</scope>
    <source>
        <strain evidence="4">B4,CECT 8067,JCM 17497</strain>
    </source>
</reference>
<dbReference type="PANTHER" id="PTHR11820:SF7">
    <property type="entry name" value="ACYLPYRUVASE FAHD1, MITOCHONDRIAL"/>
    <property type="match status" value="1"/>
</dbReference>
<dbReference type="InterPro" id="IPR011234">
    <property type="entry name" value="Fumarylacetoacetase-like_C"/>
</dbReference>
<protein>
    <submittedName>
        <fullName evidence="3">2-keto-4-pentenoate hydratase/2-oxohepta-3-ene-1,7-dioic acid hydratase (Catechol pathway)</fullName>
    </submittedName>
</protein>
<evidence type="ECO:0000313" key="4">
    <source>
        <dbReference type="Proteomes" id="UP000198882"/>
    </source>
</evidence>
<feature type="domain" description="Fumarylacetoacetase-like C-terminal" evidence="2">
    <location>
        <begin position="47"/>
        <end position="242"/>
    </location>
</feature>
<dbReference type="Proteomes" id="UP000198882">
    <property type="component" value="Unassembled WGS sequence"/>
</dbReference>
<keyword evidence="1" id="KW-0479">Metal-binding</keyword>
<dbReference type="STRING" id="1095776.SAMN04515672_1305"/>